<feature type="region of interest" description="Disordered" evidence="1">
    <location>
        <begin position="403"/>
        <end position="431"/>
    </location>
</feature>
<dbReference type="PATRIC" id="fig|363754.4.peg.2519"/>
<accession>N6U611</accession>
<dbReference type="AntiFam" id="ANF00142">
    <property type="entry name" value="Shadow ORF (opposite yadG)"/>
</dbReference>
<feature type="region of interest" description="Disordered" evidence="1">
    <location>
        <begin position="353"/>
        <end position="384"/>
    </location>
</feature>
<comment type="caution">
    <text evidence="2">The sequence shown here is derived from an EMBL/GenBank/DDBJ whole genome shotgun (WGS) entry which is preliminary data.</text>
</comment>
<feature type="compositionally biased region" description="Basic and acidic residues" evidence="1">
    <location>
        <begin position="527"/>
        <end position="538"/>
    </location>
</feature>
<proteinExistence type="predicted"/>
<feature type="region of interest" description="Disordered" evidence="1">
    <location>
        <begin position="626"/>
        <end position="648"/>
    </location>
</feature>
<organism evidence="2 3">
    <name type="scientific">Rhizobium freirei PRF 81</name>
    <dbReference type="NCBI Taxonomy" id="363754"/>
    <lineage>
        <taxon>Bacteria</taxon>
        <taxon>Pseudomonadati</taxon>
        <taxon>Pseudomonadota</taxon>
        <taxon>Alphaproteobacteria</taxon>
        <taxon>Hyphomicrobiales</taxon>
        <taxon>Rhizobiaceae</taxon>
        <taxon>Rhizobium/Agrobacterium group</taxon>
        <taxon>Rhizobium</taxon>
    </lineage>
</organism>
<evidence type="ECO:0000256" key="1">
    <source>
        <dbReference type="SAM" id="MobiDB-lite"/>
    </source>
</evidence>
<sequence length="762" mass="81489">MCGSFGLFLHSAGTGDGLWRHLAEDDHAQHFVLGDVFGAGVADDLAVLHDRDAVGEVEDVVDVVADEEDADAFLLQLLDQLADLRRFLRAERRRRLVHDKDAGVEEDGAGDCHRLALATGERLYRLLEALEVGVEAPHHFPGLGFHRDIVERAPAGLQLAAEIEVGGGVDIVGDGERLVDRLDAVFLGVARRADIGGFAINQDVAAVTLVGAGEDLDQGRFAGAVMAEKGDDFAGVEVHRGVVDRVNAAEGDGNVLHFHKRSVFIRHGSEFLLLGARAVDDVEPDRDDQDDADNDVLDRRVDIGEAHARLQRLHDQGAEHGAGDRAAAAGKRRAADDGRCDGEEFVGGALRIGSGIQAGSGDGRGNGCEQPHQREDAHRHPAGLDAGEFSRLRVAADGEDITAETQARGDEGHDDTDADGNQHGHGDAVGDVETVFRPGNIVLRRVFLRDAHGPVVDVEDIDRAEHQGRAEDGEEIFGPERPARKVEALALVAFADDAEHDHHAGKHAEDPAPGGADRAFCAAAHDAEGRVERRDRLTAGDIPGKAAPGEKAAKGDDEGGHIAECDDDALERAEQRADEETADQGDDPGPGTVEAEIGGQIFRLNDAHDHGDEAEQRADRKVDIAGDDDEHHAGSEHRDLAGLDRKVPEISGRQEQAAGIKMKADPDDQQCADHAKQAGIDFGGAQEARQCAFLCVARTARCCGMCHVGHRFAVLPLLGAGPRLHFVDRRAVSALVTIDAIARPPGLFRFHDRHPAGRSDTR</sequence>
<feature type="compositionally biased region" description="Basic and acidic residues" evidence="1">
    <location>
        <begin position="313"/>
        <end position="323"/>
    </location>
</feature>
<feature type="compositionally biased region" description="Gly residues" evidence="1">
    <location>
        <begin position="356"/>
        <end position="366"/>
    </location>
</feature>
<keyword evidence="3" id="KW-1185">Reference proteome</keyword>
<feature type="region of interest" description="Disordered" evidence="1">
    <location>
        <begin position="527"/>
        <end position="595"/>
    </location>
</feature>
<evidence type="ECO:0000313" key="3">
    <source>
        <dbReference type="Proteomes" id="UP000012429"/>
    </source>
</evidence>
<evidence type="ECO:0000313" key="2">
    <source>
        <dbReference type="EMBL" id="ENN88049.1"/>
    </source>
</evidence>
<feature type="compositionally biased region" description="Basic and acidic residues" evidence="1">
    <location>
        <begin position="551"/>
        <end position="579"/>
    </location>
</feature>
<gene>
    <name evidence="2" type="ORF">RHSP_51373</name>
</gene>
<name>N6U611_9HYPH</name>
<reference evidence="2 3" key="1">
    <citation type="journal article" date="2012" name="BMC Genomics">
        <title>Genomic basis of broad host range and environmental adaptability of Rhizobium tropici CIAT 899 and Rhizobium sp. PRF 81 which are used in inoculants for common bean (Phaseolus vulgaris L.).</title>
        <authorList>
            <person name="Ormeno-Orrillo E."/>
            <person name="Menna P."/>
            <person name="Almeida L.G."/>
            <person name="Ollero F.J."/>
            <person name="Nicolas M.F."/>
            <person name="Pains Rodrigues E."/>
            <person name="Shigueyoshi Nakatani A."/>
            <person name="Silva Batista J.S."/>
            <person name="Oliveira Chueire L.M."/>
            <person name="Souza R.C."/>
            <person name="Ribeiro Vasconcelos A.T."/>
            <person name="Megias M."/>
            <person name="Hungria M."/>
            <person name="Martinez-Romero E."/>
        </authorList>
    </citation>
    <scope>NUCLEOTIDE SEQUENCE [LARGE SCALE GENOMIC DNA]</scope>
    <source>
        <strain evidence="2 3">PRF 81</strain>
    </source>
</reference>
<dbReference type="AntiFam" id="ANF00095">
    <property type="entry name" value="Shadow ORF (opposite ABC transporters)"/>
</dbReference>
<protein>
    <submittedName>
        <fullName evidence="2">Uncharacterized protein</fullName>
    </submittedName>
</protein>
<dbReference type="Proteomes" id="UP000012429">
    <property type="component" value="Unassembled WGS sequence"/>
</dbReference>
<dbReference type="AlphaFoldDB" id="N6U611"/>
<dbReference type="EMBL" id="AQHN01000055">
    <property type="protein sequence ID" value="ENN88049.1"/>
    <property type="molecule type" value="Genomic_DNA"/>
</dbReference>
<feature type="region of interest" description="Disordered" evidence="1">
    <location>
        <begin position="313"/>
        <end position="340"/>
    </location>
</feature>